<gene>
    <name evidence="2" type="ORF">CDL15_Pgr014473</name>
</gene>
<evidence type="ECO:0000313" key="3">
    <source>
        <dbReference type="Proteomes" id="UP000197138"/>
    </source>
</evidence>
<dbReference type="Proteomes" id="UP000197138">
    <property type="component" value="Unassembled WGS sequence"/>
</dbReference>
<feature type="region of interest" description="Disordered" evidence="1">
    <location>
        <begin position="80"/>
        <end position="100"/>
    </location>
</feature>
<dbReference type="AlphaFoldDB" id="A0A218WEM8"/>
<name>A0A218WEM8_PUNGR</name>
<reference evidence="3" key="1">
    <citation type="journal article" date="2017" name="Plant J.">
        <title>The pomegranate (Punica granatum L.) genome and the genomics of punicalagin biosynthesis.</title>
        <authorList>
            <person name="Qin G."/>
            <person name="Xu C."/>
            <person name="Ming R."/>
            <person name="Tang H."/>
            <person name="Guyot R."/>
            <person name="Kramer E.M."/>
            <person name="Hu Y."/>
            <person name="Yi X."/>
            <person name="Qi Y."/>
            <person name="Xu X."/>
            <person name="Gao Z."/>
            <person name="Pan H."/>
            <person name="Jian J."/>
            <person name="Tian Y."/>
            <person name="Yue Z."/>
            <person name="Xu Y."/>
        </authorList>
    </citation>
    <scope>NUCLEOTIDE SEQUENCE [LARGE SCALE GENOMIC DNA]</scope>
    <source>
        <strain evidence="3">cv. Dabenzi</strain>
    </source>
</reference>
<comment type="caution">
    <text evidence="2">The sequence shown here is derived from an EMBL/GenBank/DDBJ whole genome shotgun (WGS) entry which is preliminary data.</text>
</comment>
<sequence>MPKSYETVGTRLPESATYQPNSNKVTYEVGASGPLRCLHPQISGKDGSDGVPEVTEALLLLLLLLSVSGEVAVMAVTHSPPVIEPSPSSNGPMAACGGDH</sequence>
<protein>
    <submittedName>
        <fullName evidence="2">Uncharacterized protein</fullName>
    </submittedName>
</protein>
<accession>A0A218WEM8</accession>
<dbReference type="EMBL" id="MTKT01004609">
    <property type="protein sequence ID" value="OWM70800.1"/>
    <property type="molecule type" value="Genomic_DNA"/>
</dbReference>
<evidence type="ECO:0000313" key="2">
    <source>
        <dbReference type="EMBL" id="OWM70800.1"/>
    </source>
</evidence>
<proteinExistence type="predicted"/>
<organism evidence="2 3">
    <name type="scientific">Punica granatum</name>
    <name type="common">Pomegranate</name>
    <dbReference type="NCBI Taxonomy" id="22663"/>
    <lineage>
        <taxon>Eukaryota</taxon>
        <taxon>Viridiplantae</taxon>
        <taxon>Streptophyta</taxon>
        <taxon>Embryophyta</taxon>
        <taxon>Tracheophyta</taxon>
        <taxon>Spermatophyta</taxon>
        <taxon>Magnoliopsida</taxon>
        <taxon>eudicotyledons</taxon>
        <taxon>Gunneridae</taxon>
        <taxon>Pentapetalae</taxon>
        <taxon>rosids</taxon>
        <taxon>malvids</taxon>
        <taxon>Myrtales</taxon>
        <taxon>Lythraceae</taxon>
        <taxon>Punica</taxon>
    </lineage>
</organism>
<evidence type="ECO:0000256" key="1">
    <source>
        <dbReference type="SAM" id="MobiDB-lite"/>
    </source>
</evidence>